<gene>
    <name evidence="1" type="ORF">BV25DRAFT_322323</name>
</gene>
<keyword evidence="2" id="KW-1185">Reference proteome</keyword>
<evidence type="ECO:0000313" key="2">
    <source>
        <dbReference type="Proteomes" id="UP000814140"/>
    </source>
</evidence>
<name>A0ACB8T8D8_9AGAM</name>
<reference evidence="1" key="1">
    <citation type="submission" date="2021-03" db="EMBL/GenBank/DDBJ databases">
        <authorList>
            <consortium name="DOE Joint Genome Institute"/>
            <person name="Ahrendt S."/>
            <person name="Looney B.P."/>
            <person name="Miyauchi S."/>
            <person name="Morin E."/>
            <person name="Drula E."/>
            <person name="Courty P.E."/>
            <person name="Chicoki N."/>
            <person name="Fauchery L."/>
            <person name="Kohler A."/>
            <person name="Kuo A."/>
            <person name="Labutti K."/>
            <person name="Pangilinan J."/>
            <person name="Lipzen A."/>
            <person name="Riley R."/>
            <person name="Andreopoulos W."/>
            <person name="He G."/>
            <person name="Johnson J."/>
            <person name="Barry K.W."/>
            <person name="Grigoriev I.V."/>
            <person name="Nagy L."/>
            <person name="Hibbett D."/>
            <person name="Henrissat B."/>
            <person name="Matheny P.B."/>
            <person name="Labbe J."/>
            <person name="Martin F."/>
        </authorList>
    </citation>
    <scope>NUCLEOTIDE SEQUENCE</scope>
    <source>
        <strain evidence="1">HHB10654</strain>
    </source>
</reference>
<organism evidence="1 2">
    <name type="scientific">Artomyces pyxidatus</name>
    <dbReference type="NCBI Taxonomy" id="48021"/>
    <lineage>
        <taxon>Eukaryota</taxon>
        <taxon>Fungi</taxon>
        <taxon>Dikarya</taxon>
        <taxon>Basidiomycota</taxon>
        <taxon>Agaricomycotina</taxon>
        <taxon>Agaricomycetes</taxon>
        <taxon>Russulales</taxon>
        <taxon>Auriscalpiaceae</taxon>
        <taxon>Artomyces</taxon>
    </lineage>
</organism>
<proteinExistence type="predicted"/>
<comment type="caution">
    <text evidence="1">The sequence shown here is derived from an EMBL/GenBank/DDBJ whole genome shotgun (WGS) entry which is preliminary data.</text>
</comment>
<dbReference type="EMBL" id="MU277199">
    <property type="protein sequence ID" value="KAI0064426.1"/>
    <property type="molecule type" value="Genomic_DNA"/>
</dbReference>
<reference evidence="1" key="2">
    <citation type="journal article" date="2022" name="New Phytol.">
        <title>Evolutionary transition to the ectomycorrhizal habit in the genomes of a hyperdiverse lineage of mushroom-forming fungi.</title>
        <authorList>
            <person name="Looney B."/>
            <person name="Miyauchi S."/>
            <person name="Morin E."/>
            <person name="Drula E."/>
            <person name="Courty P.E."/>
            <person name="Kohler A."/>
            <person name="Kuo A."/>
            <person name="LaButti K."/>
            <person name="Pangilinan J."/>
            <person name="Lipzen A."/>
            <person name="Riley R."/>
            <person name="Andreopoulos W."/>
            <person name="He G."/>
            <person name="Johnson J."/>
            <person name="Nolan M."/>
            <person name="Tritt A."/>
            <person name="Barry K.W."/>
            <person name="Grigoriev I.V."/>
            <person name="Nagy L.G."/>
            <person name="Hibbett D."/>
            <person name="Henrissat B."/>
            <person name="Matheny P.B."/>
            <person name="Labbe J."/>
            <person name="Martin F.M."/>
        </authorList>
    </citation>
    <scope>NUCLEOTIDE SEQUENCE</scope>
    <source>
        <strain evidence="1">HHB10654</strain>
    </source>
</reference>
<accession>A0ACB8T8D8</accession>
<dbReference type="Proteomes" id="UP000814140">
    <property type="component" value="Unassembled WGS sequence"/>
</dbReference>
<evidence type="ECO:0000313" key="1">
    <source>
        <dbReference type="EMBL" id="KAI0064426.1"/>
    </source>
</evidence>
<protein>
    <submittedName>
        <fullName evidence="1">Uncharacterized protein</fullName>
    </submittedName>
</protein>
<sequence length="1974" mass="213153">MRGTLPLLSRIPVSDPSRARPASPSDTPAHPPPTIRLISATPSAAGTASDANNTFANASFPNASFASSYVSVPAVSSPLAPKQEEPAARKRLVPKKSKLGLLVGSKSSKTQSQERGKDLSDVVRRVGGTASAGRGGFEIYVDPTHDPELGEILMVKKKKSRAALDGLRWGPLGEVTNVPSGSSSTLLKPKAEEKEKWWSIGKGRKDSKDKTKAAARAKSPEPPKSVEPETLSRSRFNSLDSGVMLNSASRPERPPFSSISTGQTLQLPDLISDDFHSSDPGSPDELPTPTFLAPPNPATGSIAIRAMRSMRSMARLGSWSQGKPGEKEVPAPVAPVNKKKDKDATDLKKKKKKDKLQHQERAPTVRLSGSSFEAGAPTSPEAMTFREVSQPQPRKATMLGLGLPSTMRFGTARAVSNASSNASSNGPPSAMNRLSADSGIVNMNGRGRSASTISTASSLRPMSTSSGLSAASSSSSTSVKWDEDGLETVKERRMRERGMSKPAPPKETRRTSAEARRRAALADIFPEQMSRPHSQASDSSVPMPVNAPIVTIEEATADGHSAPDEEEASIGTPNRRTRVRPVSEQLLGKERPKAMRDDTEGVLSILDQVTNDLASLISRLDLEATPGTPDGSPLRMSPSLTNLLAGSPYATTRSPLRKESIDSPSKGPGLRESAASVTSLRPYSQSRRQATVSGPQAPPSWSRLGQQIAPWPISPTKPAMAPKRSMTLVEQPSIPAFRLTHKRTLSPAPLEEAPLVFHPLRPAKIKYTAPSAAAVPESSQDHPATPPVSVDRVSAPSSVTFGSRPSKMSSNFLSEDNDEAPSPSPVFRKAVPPLAVNTKGSITSLHPEAAGVPISPEARKGLGLAGTLGGSVGSTGDQHVDSDDPDSDIPDELQVILSGQSDEETERLEETLSFRPPPSPGLPPEIPLPTPETSQSPMDSPEAPVFRAQLIDEDDNHADIDGSDLDDDDTKKSFDFTGELKMLNESGGSDRRSFVEQLESAFRTPAKFDLDGFGEFSTAVDAPPVPALPVRSEDSSFVDGTADSSELYGSSTAAQSSLLPSPEISAPRRARDAASLYDLSIPVPPINLKKASTLSKPSDGQLNVNFKFGGLPSPEIKEEPRMQLTLSDIIPPPSHARSLSMSSLVEEDSSVLKSILALATDQPPSVPRRRVNSDSSSKRLTREQTIIEESMSSHSRTSSLASFSGFESFNEVRRGFEFGNDRPAFYPPQVYDSRRNHRKNESVFSIASVSSYGVVLNPGVKDPFDFGRVAMSSRPPSEDMSMSMSVDDTFSFIRRDSLQRKRVDSDASSFYFHAPGALRPLKGGHRRQDSAMSTNSMAPPISLYNRSFGVHRRNESNSSVGSFSGFAGYAAAGSRASWARHRPDMSVDSVMSDMSAMRLGRPGLGDKMLESAHDYGMPLPAISASPPESVMHERIGNRTSFDSVIDDDRRSSMEDSIFEKTGYRTSVSSESVFGHDDSYPPQARFPGQFHVNEFRPISLLSMDQTMHSPKREDDTMITMLDGGHVRRRSVGSIVEGSPCVRVGKRKHATIRGPQDHVAGSDGDEADIVESPNKARLVEKPSIASTSSHVFGEERMIMARRGILARQSLEEHCLSAEIEDLSFRPQPVFTRPAPTSRSRSSTYSSTSSGAETPPLSSGEGSSMSSDSQSSIASIDLSRLNVALSNMTHPMSSQSRNRVRTRARGHGHRRRASHARASRSSVYETIQEEMSVANTPVPDRFFPMEAKPLSPVADSVIVVDADDTASVGSLEWDDEHGVLAMRRYYALKDEAHVTVEESKRVWIDTPFSLYAMQSFIPPRHPAGMQALLEHSQQNYGHISSELRRIRSRTNSRPSPYPRTVKVSVSPVTHSAEHVTSPTNVLALQERITINPNLSTVEVSPFVPDKNAKNSFGLPARPRVGSNARRSALGWSKRSTGKENRENTSSGTIATPGESLRLNRPRPRGRPTPARPIPVRV</sequence>